<dbReference type="RefSeq" id="WP_289321084.1">
    <property type="nucleotide sequence ID" value="NZ_JAUCEY010000008.1"/>
</dbReference>
<evidence type="ECO:0000313" key="3">
    <source>
        <dbReference type="EMBL" id="MDM5455425.1"/>
    </source>
</evidence>
<reference evidence="3" key="1">
    <citation type="submission" date="2023-06" db="EMBL/GenBank/DDBJ databases">
        <title>Comparative genomics of Bacillaceae isolates and their secondary metabolite potential.</title>
        <authorList>
            <person name="Song L."/>
            <person name="Nielsen L.J."/>
            <person name="Mohite O."/>
            <person name="Xu X."/>
            <person name="Weber T."/>
            <person name="Kovacs A.T."/>
        </authorList>
    </citation>
    <scope>NUCLEOTIDE SEQUENCE</scope>
    <source>
        <strain evidence="3">D8_B_37</strain>
    </source>
</reference>
<feature type="domain" description="Sigma factor regulator C-terminal" evidence="2">
    <location>
        <begin position="179"/>
        <end position="325"/>
    </location>
</feature>
<accession>A0AAW7IH68</accession>
<evidence type="ECO:0000256" key="1">
    <source>
        <dbReference type="SAM" id="Phobius"/>
    </source>
</evidence>
<organism evidence="3 4">
    <name type="scientific">Peribacillus simplex</name>
    <dbReference type="NCBI Taxonomy" id="1478"/>
    <lineage>
        <taxon>Bacteria</taxon>
        <taxon>Bacillati</taxon>
        <taxon>Bacillota</taxon>
        <taxon>Bacilli</taxon>
        <taxon>Bacillales</taxon>
        <taxon>Bacillaceae</taxon>
        <taxon>Peribacillus</taxon>
    </lineage>
</organism>
<dbReference type="EMBL" id="JAUCEY010000008">
    <property type="protein sequence ID" value="MDM5455425.1"/>
    <property type="molecule type" value="Genomic_DNA"/>
</dbReference>
<evidence type="ECO:0000313" key="4">
    <source>
        <dbReference type="Proteomes" id="UP001234602"/>
    </source>
</evidence>
<dbReference type="Pfam" id="PF13791">
    <property type="entry name" value="Sigma_reg_C"/>
    <property type="match status" value="1"/>
</dbReference>
<evidence type="ECO:0000259" key="2">
    <source>
        <dbReference type="Pfam" id="PF13791"/>
    </source>
</evidence>
<keyword evidence="1" id="KW-1133">Transmembrane helix</keyword>
<keyword evidence="1" id="KW-0472">Membrane</keyword>
<dbReference type="Proteomes" id="UP001234602">
    <property type="component" value="Unassembled WGS sequence"/>
</dbReference>
<gene>
    <name evidence="3" type="ORF">QUF89_25400</name>
</gene>
<name>A0AAW7IH68_9BACI</name>
<sequence length="331" mass="37762">MSDNHESKKEEEIDFISTPSLQKALKKTKRRQTIKYVFIAVLTTTILLAILFTGSQYILDKRLENQSSSIYEMIHGANISFGHSSRDYNLFSVTKETTYRKSIGDRSIVWDKKTEKIPLFGRVNTIERGSGMVEVNIFNKKEQRMVRYNDFNNERKIDFYYPGLSYDFLPDELDTAVGLDKNTLIEVALSFKEPMTLAELGKKLGYENVNWLWVDTTTVAQMDRMTKELDSDRLKTKGGGGAFGFEVSQEVPFFDENGHGFIQTLEQLSKTDSHKSSIKEALKGIKENTQSSKGEIRFNGAVVTGTAEELRRFQKLDFIRASVIGATIDKY</sequence>
<protein>
    <submittedName>
        <fullName evidence="3">Anti sigma factor C-terminal domain-containing protein</fullName>
    </submittedName>
</protein>
<keyword evidence="1" id="KW-0812">Transmembrane</keyword>
<comment type="caution">
    <text evidence="3">The sequence shown here is derived from an EMBL/GenBank/DDBJ whole genome shotgun (WGS) entry which is preliminary data.</text>
</comment>
<proteinExistence type="predicted"/>
<dbReference type="AlphaFoldDB" id="A0AAW7IH68"/>
<feature type="transmembrane region" description="Helical" evidence="1">
    <location>
        <begin position="36"/>
        <end position="59"/>
    </location>
</feature>
<dbReference type="InterPro" id="IPR025672">
    <property type="entry name" value="Sigma_reg_C_dom"/>
</dbReference>